<feature type="transmembrane region" description="Helical" evidence="1">
    <location>
        <begin position="6"/>
        <end position="28"/>
    </location>
</feature>
<reference evidence="2" key="1">
    <citation type="journal article" date="2020" name="Nature">
        <title>Giant virus diversity and host interactions through global metagenomics.</title>
        <authorList>
            <person name="Schulz F."/>
            <person name="Roux S."/>
            <person name="Paez-Espino D."/>
            <person name="Jungbluth S."/>
            <person name="Walsh D.A."/>
            <person name="Denef V.J."/>
            <person name="McMahon K.D."/>
            <person name="Konstantinidis K.T."/>
            <person name="Eloe-Fadrosh E.A."/>
            <person name="Kyrpides N.C."/>
            <person name="Woyke T."/>
        </authorList>
    </citation>
    <scope>NUCLEOTIDE SEQUENCE</scope>
    <source>
        <strain evidence="2">GVMAG-M-3300023184-186</strain>
    </source>
</reference>
<dbReference type="EMBL" id="MN740072">
    <property type="protein sequence ID" value="QHT86582.1"/>
    <property type="molecule type" value="Genomic_DNA"/>
</dbReference>
<dbReference type="AlphaFoldDB" id="A0A6C0I199"/>
<protein>
    <submittedName>
        <fullName evidence="2">Uncharacterized protein</fullName>
    </submittedName>
</protein>
<keyword evidence="1" id="KW-0812">Transmembrane</keyword>
<sequence>MYILIAVIIAILIILIYYFLFPGIFLIYSANIDGYWTDLLGNIYKLTPTSRYTFSIIGLSDPSDSGGRITGTIFNNKIQCGHNYGIFKMNLNTIIFNDGQEWYKTEL</sequence>
<name>A0A6C0I199_9ZZZZ</name>
<accession>A0A6C0I199</accession>
<keyword evidence="1" id="KW-0472">Membrane</keyword>
<proteinExistence type="predicted"/>
<evidence type="ECO:0000313" key="2">
    <source>
        <dbReference type="EMBL" id="QHT86582.1"/>
    </source>
</evidence>
<evidence type="ECO:0000256" key="1">
    <source>
        <dbReference type="SAM" id="Phobius"/>
    </source>
</evidence>
<keyword evidence="1" id="KW-1133">Transmembrane helix</keyword>
<organism evidence="2">
    <name type="scientific">viral metagenome</name>
    <dbReference type="NCBI Taxonomy" id="1070528"/>
    <lineage>
        <taxon>unclassified sequences</taxon>
        <taxon>metagenomes</taxon>
        <taxon>organismal metagenomes</taxon>
    </lineage>
</organism>